<keyword evidence="1" id="KW-0812">Transmembrane</keyword>
<gene>
    <name evidence="2" type="ORF">IMCC3317_12750</name>
</gene>
<sequence>MDRQDRLIYCQRCDHKKFDSNRGVICGLTNDIAKFNITCKDFAGNEKEVLKAIDDEEMRKVQLEELQAYIEADEKISVWSILKIIIAIIGAILGFLSL</sequence>
<dbReference type="RefSeq" id="WP_160128646.1">
    <property type="nucleotide sequence ID" value="NZ_CP019288.1"/>
</dbReference>
<reference evidence="2 3" key="1">
    <citation type="journal article" date="2013" name="Int. J. Syst. Evol. Microbiol.">
        <title>Kordia antarctica sp. nov., isolated from Antarctic seawater.</title>
        <authorList>
            <person name="Baek K."/>
            <person name="Choi A."/>
            <person name="Kang I."/>
            <person name="Lee K."/>
            <person name="Cho J.C."/>
        </authorList>
    </citation>
    <scope>NUCLEOTIDE SEQUENCE [LARGE SCALE GENOMIC DNA]</scope>
    <source>
        <strain evidence="2 3">IMCC3317</strain>
    </source>
</reference>
<dbReference type="AlphaFoldDB" id="A0A7L4ZHH7"/>
<protein>
    <submittedName>
        <fullName evidence="2">Uncharacterized protein</fullName>
    </submittedName>
</protein>
<evidence type="ECO:0000256" key="1">
    <source>
        <dbReference type="SAM" id="Phobius"/>
    </source>
</evidence>
<accession>A0A7L4ZHH7</accession>
<keyword evidence="1" id="KW-1133">Transmembrane helix</keyword>
<dbReference type="KEGG" id="kan:IMCC3317_12750"/>
<evidence type="ECO:0000313" key="3">
    <source>
        <dbReference type="Proteomes" id="UP000464657"/>
    </source>
</evidence>
<name>A0A7L4ZHH7_9FLAO</name>
<evidence type="ECO:0000313" key="2">
    <source>
        <dbReference type="EMBL" id="QHI35927.1"/>
    </source>
</evidence>
<dbReference type="OrthoDB" id="762068at2"/>
<organism evidence="2 3">
    <name type="scientific">Kordia antarctica</name>
    <dbReference type="NCBI Taxonomy" id="1218801"/>
    <lineage>
        <taxon>Bacteria</taxon>
        <taxon>Pseudomonadati</taxon>
        <taxon>Bacteroidota</taxon>
        <taxon>Flavobacteriia</taxon>
        <taxon>Flavobacteriales</taxon>
        <taxon>Flavobacteriaceae</taxon>
        <taxon>Kordia</taxon>
    </lineage>
</organism>
<keyword evidence="3" id="KW-1185">Reference proteome</keyword>
<keyword evidence="1" id="KW-0472">Membrane</keyword>
<dbReference type="EMBL" id="CP019288">
    <property type="protein sequence ID" value="QHI35927.1"/>
    <property type="molecule type" value="Genomic_DNA"/>
</dbReference>
<dbReference type="Proteomes" id="UP000464657">
    <property type="component" value="Chromosome"/>
</dbReference>
<proteinExistence type="predicted"/>
<feature type="transmembrane region" description="Helical" evidence="1">
    <location>
        <begin position="76"/>
        <end position="96"/>
    </location>
</feature>